<keyword evidence="6" id="KW-1185">Reference proteome</keyword>
<dbReference type="GO" id="GO:0009279">
    <property type="term" value="C:cell outer membrane"/>
    <property type="evidence" value="ECO:0007669"/>
    <property type="project" value="TreeGrafter"/>
</dbReference>
<feature type="chain" id="PRO_5020555089" evidence="3">
    <location>
        <begin position="22"/>
        <end position="260"/>
    </location>
</feature>
<feature type="compositionally biased region" description="Low complexity" evidence="2">
    <location>
        <begin position="109"/>
        <end position="123"/>
    </location>
</feature>
<dbReference type="FunFam" id="2.70.70.10:FF:000010">
    <property type="entry name" value="M23 family peptidase"/>
    <property type="match status" value="1"/>
</dbReference>
<dbReference type="AlphaFoldDB" id="A0A4V1N120"/>
<dbReference type="SMART" id="SM00257">
    <property type="entry name" value="LysM"/>
    <property type="match status" value="1"/>
</dbReference>
<evidence type="ECO:0000256" key="3">
    <source>
        <dbReference type="SAM" id="SignalP"/>
    </source>
</evidence>
<dbReference type="InterPro" id="IPR018392">
    <property type="entry name" value="LysM"/>
</dbReference>
<dbReference type="PROSITE" id="PS51257">
    <property type="entry name" value="PROKAR_LIPOPROTEIN"/>
    <property type="match status" value="1"/>
</dbReference>
<reference evidence="5 6" key="1">
    <citation type="submission" date="2019-01" db="EMBL/GenBank/DDBJ databases">
        <title>Pseudoxanthomonas composti sp. nov., isolated from compost.</title>
        <authorList>
            <person name="Yang G."/>
        </authorList>
    </citation>
    <scope>NUCLEOTIDE SEQUENCE [LARGE SCALE GENOMIC DNA]</scope>
    <source>
        <strain evidence="5 6">GSS15</strain>
    </source>
</reference>
<dbReference type="Gene3D" id="2.70.70.10">
    <property type="entry name" value="Glucose Permease (Domain IIA)"/>
    <property type="match status" value="1"/>
</dbReference>
<dbReference type="InterPro" id="IPR036779">
    <property type="entry name" value="LysM_dom_sf"/>
</dbReference>
<dbReference type="SUPFAM" id="SSF51261">
    <property type="entry name" value="Duplicated hybrid motif"/>
    <property type="match status" value="1"/>
</dbReference>
<comment type="caution">
    <text evidence="5">The sequence shown here is derived from an EMBL/GenBank/DDBJ whole genome shotgun (WGS) entry which is preliminary data.</text>
</comment>
<dbReference type="InterPro" id="IPR050570">
    <property type="entry name" value="Cell_wall_metabolism_enzyme"/>
</dbReference>
<dbReference type="OrthoDB" id="9795421at2"/>
<dbReference type="CDD" id="cd00118">
    <property type="entry name" value="LysM"/>
    <property type="match status" value="1"/>
</dbReference>
<feature type="signal peptide" evidence="3">
    <location>
        <begin position="1"/>
        <end position="21"/>
    </location>
</feature>
<dbReference type="InterPro" id="IPR016047">
    <property type="entry name" value="M23ase_b-sheet_dom"/>
</dbReference>
<sequence>MMEPMKKSVGVALLASLFALAACTTTVVRTPGGSSAGRTSTAAPAKVSKPKYGKTVRIERGDTLYGVASRNDILATDLAAWNGIAPPYTIYPGQTLRLYPSGAKGGSTAGTPAPATPRSSTPTASPPPAPAPAPINSGIAWRWPADGQVVGRFTNGDQTKQGIDIAGSSGQAVRATADGVVVYSGAGLVGYGELIIVKHNESWLSAYGHNRKRLVNEGQNVKSGQQIAEMGRSGAARDMLHFEIRYNGKPVDPMSYLPAR</sequence>
<evidence type="ECO:0000259" key="4">
    <source>
        <dbReference type="PROSITE" id="PS51782"/>
    </source>
</evidence>
<dbReference type="PANTHER" id="PTHR21666:SF263">
    <property type="entry name" value="MUREIN HYDROLASE ACTIVATOR NLPD"/>
    <property type="match status" value="1"/>
</dbReference>
<proteinExistence type="inferred from homology"/>
<dbReference type="EMBL" id="SAWZ01000005">
    <property type="protein sequence ID" value="RXR05335.1"/>
    <property type="molecule type" value="Genomic_DNA"/>
</dbReference>
<dbReference type="GO" id="GO:0032153">
    <property type="term" value="C:cell division site"/>
    <property type="evidence" value="ECO:0007669"/>
    <property type="project" value="TreeGrafter"/>
</dbReference>
<accession>A0A4V1N120</accession>
<dbReference type="Gene3D" id="3.10.350.10">
    <property type="entry name" value="LysM domain"/>
    <property type="match status" value="1"/>
</dbReference>
<evidence type="ECO:0000313" key="6">
    <source>
        <dbReference type="Proteomes" id="UP000289784"/>
    </source>
</evidence>
<evidence type="ECO:0000256" key="2">
    <source>
        <dbReference type="SAM" id="MobiDB-lite"/>
    </source>
</evidence>
<feature type="region of interest" description="Disordered" evidence="2">
    <location>
        <begin position="102"/>
        <end position="136"/>
    </location>
</feature>
<dbReference type="GO" id="GO:0004222">
    <property type="term" value="F:metalloendopeptidase activity"/>
    <property type="evidence" value="ECO:0007669"/>
    <property type="project" value="TreeGrafter"/>
</dbReference>
<feature type="compositionally biased region" description="Pro residues" evidence="2">
    <location>
        <begin position="124"/>
        <end position="133"/>
    </location>
</feature>
<dbReference type="Proteomes" id="UP000289784">
    <property type="component" value="Unassembled WGS sequence"/>
</dbReference>
<dbReference type="PROSITE" id="PS51782">
    <property type="entry name" value="LYSM"/>
    <property type="match status" value="1"/>
</dbReference>
<comment type="similarity">
    <text evidence="1">Belongs to the E.coli NlpD/Haemophilus LppB family.</text>
</comment>
<dbReference type="Pfam" id="PF01476">
    <property type="entry name" value="LysM"/>
    <property type="match status" value="1"/>
</dbReference>
<dbReference type="CDD" id="cd12797">
    <property type="entry name" value="M23_peptidase"/>
    <property type="match status" value="1"/>
</dbReference>
<feature type="compositionally biased region" description="Polar residues" evidence="2">
    <location>
        <begin position="29"/>
        <end position="42"/>
    </location>
</feature>
<organism evidence="5 6">
    <name type="scientific">Pseudoxanthomonas composti</name>
    <dbReference type="NCBI Taxonomy" id="2137479"/>
    <lineage>
        <taxon>Bacteria</taxon>
        <taxon>Pseudomonadati</taxon>
        <taxon>Pseudomonadota</taxon>
        <taxon>Gammaproteobacteria</taxon>
        <taxon>Lysobacterales</taxon>
        <taxon>Lysobacteraceae</taxon>
        <taxon>Pseudoxanthomonas</taxon>
    </lineage>
</organism>
<evidence type="ECO:0000313" key="5">
    <source>
        <dbReference type="EMBL" id="RXR05335.1"/>
    </source>
</evidence>
<dbReference type="InterPro" id="IPR011055">
    <property type="entry name" value="Dup_hybrid_motif"/>
</dbReference>
<keyword evidence="3" id="KW-0732">Signal</keyword>
<feature type="region of interest" description="Disordered" evidence="2">
    <location>
        <begin position="29"/>
        <end position="48"/>
    </location>
</feature>
<dbReference type="PANTHER" id="PTHR21666">
    <property type="entry name" value="PEPTIDASE-RELATED"/>
    <property type="match status" value="1"/>
</dbReference>
<evidence type="ECO:0000256" key="1">
    <source>
        <dbReference type="ARBA" id="ARBA00038420"/>
    </source>
</evidence>
<gene>
    <name evidence="5" type="ORF">EPA99_11390</name>
</gene>
<protein>
    <submittedName>
        <fullName evidence="5">LysM peptidoglycan-binding domain-containing protein</fullName>
    </submittedName>
</protein>
<feature type="domain" description="LysM" evidence="4">
    <location>
        <begin position="54"/>
        <end position="98"/>
    </location>
</feature>
<dbReference type="Pfam" id="PF01551">
    <property type="entry name" value="Peptidase_M23"/>
    <property type="match status" value="1"/>
</dbReference>
<name>A0A4V1N120_9GAMM</name>